<organism evidence="1 2">
    <name type="scientific">Xenoophorus captivus</name>
    <dbReference type="NCBI Taxonomy" id="1517983"/>
    <lineage>
        <taxon>Eukaryota</taxon>
        <taxon>Metazoa</taxon>
        <taxon>Chordata</taxon>
        <taxon>Craniata</taxon>
        <taxon>Vertebrata</taxon>
        <taxon>Euteleostomi</taxon>
        <taxon>Actinopterygii</taxon>
        <taxon>Neopterygii</taxon>
        <taxon>Teleostei</taxon>
        <taxon>Neoteleostei</taxon>
        <taxon>Acanthomorphata</taxon>
        <taxon>Ovalentaria</taxon>
        <taxon>Atherinomorphae</taxon>
        <taxon>Cyprinodontiformes</taxon>
        <taxon>Goodeidae</taxon>
        <taxon>Xenoophorus</taxon>
    </lineage>
</organism>
<sequence length="113" mass="12526">WDVQDFSFPSSHSSVAVLHDGGRSLLFRMKFSSSSSCMGFSRRVIPVVARMISEIFSGDNNLSFDSSSVRLQISIPDIKDNIVTHLKQLYCLLQNHQGQEGWALPPNSGLNIA</sequence>
<comment type="caution">
    <text evidence="1">The sequence shown here is derived from an EMBL/GenBank/DDBJ whole genome shotgun (WGS) entry which is preliminary data.</text>
</comment>
<reference evidence="1 2" key="1">
    <citation type="submission" date="2021-06" db="EMBL/GenBank/DDBJ databases">
        <authorList>
            <person name="Palmer J.M."/>
        </authorList>
    </citation>
    <scope>NUCLEOTIDE SEQUENCE [LARGE SCALE GENOMIC DNA]</scope>
    <source>
        <strain evidence="1 2">XC_2019</strain>
        <tissue evidence="1">Muscle</tissue>
    </source>
</reference>
<dbReference type="EMBL" id="JAHRIN010042034">
    <property type="protein sequence ID" value="MEQ2205287.1"/>
    <property type="molecule type" value="Genomic_DNA"/>
</dbReference>
<feature type="non-terminal residue" evidence="1">
    <location>
        <position position="1"/>
    </location>
</feature>
<evidence type="ECO:0000313" key="1">
    <source>
        <dbReference type="EMBL" id="MEQ2205287.1"/>
    </source>
</evidence>
<evidence type="ECO:0000313" key="2">
    <source>
        <dbReference type="Proteomes" id="UP001434883"/>
    </source>
</evidence>
<protein>
    <submittedName>
        <fullName evidence="1">Uncharacterized protein</fullName>
    </submittedName>
</protein>
<dbReference type="Proteomes" id="UP001434883">
    <property type="component" value="Unassembled WGS sequence"/>
</dbReference>
<name>A0ABV0RC72_9TELE</name>
<keyword evidence="2" id="KW-1185">Reference proteome</keyword>
<gene>
    <name evidence="1" type="ORF">XENOCAPTIV_011042</name>
</gene>
<accession>A0ABV0RC72</accession>
<dbReference type="InterPro" id="IPR017855">
    <property type="entry name" value="SMAD-like_dom_sf"/>
</dbReference>
<dbReference type="Gene3D" id="2.60.200.10">
    <property type="match status" value="1"/>
</dbReference>
<proteinExistence type="predicted"/>